<dbReference type="Gramene" id="PGSC0003DMT400090431">
    <property type="protein sequence ID" value="PGSC0003DMT400090431"/>
    <property type="gene ID" value="PGSC0003DMG400040002"/>
</dbReference>
<name>M1DKD3_SOLTU</name>
<dbReference type="Proteomes" id="UP000011115">
    <property type="component" value="Unassembled WGS sequence"/>
</dbReference>
<organism evidence="2 3">
    <name type="scientific">Solanum tuberosum</name>
    <name type="common">Potato</name>
    <dbReference type="NCBI Taxonomy" id="4113"/>
    <lineage>
        <taxon>Eukaryota</taxon>
        <taxon>Viridiplantae</taxon>
        <taxon>Streptophyta</taxon>
        <taxon>Embryophyta</taxon>
        <taxon>Tracheophyta</taxon>
        <taxon>Spermatophyta</taxon>
        <taxon>Magnoliopsida</taxon>
        <taxon>eudicotyledons</taxon>
        <taxon>Gunneridae</taxon>
        <taxon>Pentapetalae</taxon>
        <taxon>asterids</taxon>
        <taxon>lamiids</taxon>
        <taxon>Solanales</taxon>
        <taxon>Solanaceae</taxon>
        <taxon>Solanoideae</taxon>
        <taxon>Solaneae</taxon>
        <taxon>Solanum</taxon>
    </lineage>
</organism>
<proteinExistence type="predicted"/>
<dbReference type="PaxDb" id="4113-PGSC0003DMT400090431"/>
<reference evidence="3" key="1">
    <citation type="journal article" date="2011" name="Nature">
        <title>Genome sequence and analysis of the tuber crop potato.</title>
        <authorList>
            <consortium name="The Potato Genome Sequencing Consortium"/>
        </authorList>
    </citation>
    <scope>NUCLEOTIDE SEQUENCE [LARGE SCALE GENOMIC DNA]</scope>
    <source>
        <strain evidence="3">cv. DM1-3 516 R44</strain>
    </source>
</reference>
<feature type="region of interest" description="Disordered" evidence="1">
    <location>
        <begin position="1"/>
        <end position="40"/>
    </location>
</feature>
<dbReference type="HOGENOM" id="CLU_2417532_0_0_1"/>
<reference evidence="2" key="2">
    <citation type="submission" date="2015-06" db="UniProtKB">
        <authorList>
            <consortium name="EnsemblPlants"/>
        </authorList>
    </citation>
    <scope>IDENTIFICATION</scope>
    <source>
        <strain evidence="2">DM1-3 516 R44</strain>
    </source>
</reference>
<feature type="compositionally biased region" description="Polar residues" evidence="1">
    <location>
        <begin position="1"/>
        <end position="12"/>
    </location>
</feature>
<dbReference type="AlphaFoldDB" id="M1DKD3"/>
<keyword evidence="3" id="KW-1185">Reference proteome</keyword>
<protein>
    <recommendedName>
        <fullName evidence="4">Integrase core domain containing protein</fullName>
    </recommendedName>
</protein>
<accession>M1DKD3</accession>
<dbReference type="EnsemblPlants" id="PGSC0003DMT400090431">
    <property type="protein sequence ID" value="PGSC0003DMT400090431"/>
    <property type="gene ID" value="PGSC0003DMG400040002"/>
</dbReference>
<evidence type="ECO:0000313" key="3">
    <source>
        <dbReference type="Proteomes" id="UP000011115"/>
    </source>
</evidence>
<dbReference type="InParanoid" id="M1DKD3"/>
<evidence type="ECO:0008006" key="4">
    <source>
        <dbReference type="Google" id="ProtNLM"/>
    </source>
</evidence>
<evidence type="ECO:0000313" key="2">
    <source>
        <dbReference type="EnsemblPlants" id="PGSC0003DMT400090431"/>
    </source>
</evidence>
<feature type="region of interest" description="Disordered" evidence="1">
    <location>
        <begin position="68"/>
        <end position="92"/>
    </location>
</feature>
<sequence length="92" mass="9507">MNKQGVQVNSIRGNLGDGVELQPPGVVNVHPQDPGESPNGCYVYKDEKSTTDGAVRIYESTTESVEIVDGSATDGVPSGYPAGSGKSDPPDS</sequence>
<evidence type="ECO:0000256" key="1">
    <source>
        <dbReference type="SAM" id="MobiDB-lite"/>
    </source>
</evidence>